<dbReference type="Pfam" id="PF00930">
    <property type="entry name" value="DPPIV_N"/>
    <property type="match status" value="1"/>
</dbReference>
<dbReference type="SUPFAM" id="SSF82171">
    <property type="entry name" value="DPP6 N-terminal domain-like"/>
    <property type="match status" value="1"/>
</dbReference>
<comment type="caution">
    <text evidence="4">The sequence shown here is derived from an EMBL/GenBank/DDBJ whole genome shotgun (WGS) entry which is preliminary data.</text>
</comment>
<dbReference type="Proteomes" id="UP000661077">
    <property type="component" value="Unassembled WGS sequence"/>
</dbReference>
<accession>A0ABS1WZY1</accession>
<evidence type="ECO:0000259" key="2">
    <source>
        <dbReference type="Pfam" id="PF00326"/>
    </source>
</evidence>
<dbReference type="PANTHER" id="PTHR11731">
    <property type="entry name" value="PROTEASE FAMILY S9B,C DIPEPTIDYL-PEPTIDASE IV-RELATED"/>
    <property type="match status" value="1"/>
</dbReference>
<proteinExistence type="predicted"/>
<feature type="compositionally biased region" description="Basic and acidic residues" evidence="1">
    <location>
        <begin position="1"/>
        <end position="15"/>
    </location>
</feature>
<dbReference type="InterPro" id="IPR050278">
    <property type="entry name" value="Serine_Prot_S9B/DPPIV"/>
</dbReference>
<dbReference type="RefSeq" id="WP_203168640.1">
    <property type="nucleotide sequence ID" value="NZ_JAEVLS010000004.1"/>
</dbReference>
<evidence type="ECO:0000313" key="5">
    <source>
        <dbReference type="Proteomes" id="UP000661077"/>
    </source>
</evidence>
<dbReference type="PANTHER" id="PTHR11731:SF118">
    <property type="entry name" value="BLR1971 PROTEIN"/>
    <property type="match status" value="1"/>
</dbReference>
<feature type="region of interest" description="Disordered" evidence="1">
    <location>
        <begin position="1"/>
        <end position="26"/>
    </location>
</feature>
<gene>
    <name evidence="4" type="ORF">JM946_17455</name>
</gene>
<dbReference type="Pfam" id="PF00326">
    <property type="entry name" value="Peptidase_S9"/>
    <property type="match status" value="1"/>
</dbReference>
<feature type="domain" description="Dipeptidylpeptidase IV N-terminal" evidence="3">
    <location>
        <begin position="160"/>
        <end position="499"/>
    </location>
</feature>
<name>A0ABS1WZY1_9GAMM</name>
<evidence type="ECO:0000259" key="3">
    <source>
        <dbReference type="Pfam" id="PF00930"/>
    </source>
</evidence>
<sequence length="801" mass="89667">MLKRRDSADLAHDYTPDNPGQRPSGAALQVTADDYARAERFLSWNRERYARNADIQHQWIEDEERFWYMRVTTDGDRSFVAIDATTGEEAPAFDHGKVASALSHAMGKHISPKRLPFETFRYVEGRAAIELSLDGISWICRFSPPGCERKSMAALPGELISPDGKLVAFVEGYNLRIRPAVGGDAIALTTDGMEHCGYAGLPEFCTHVVSDARERKAPVLQAVWSPDSRFLLTHRLDERQVLSAHLIQSVPEDGSVRPKLHTFRYAMPGDEHLPTVQLVLVDIAARSCIDLPNASLPCLVQTPFEKRDVWWSACGGTVYYLIRDRFSKVVTLCRFDVVTGVSTEILRETSDTLVHTNASTVFDNPLVRSLSNGDVIWYSQRDGWGHLYWYDGAGTLRNQITSGEWVVRSIVRVDETSSTIYFTASGRESGRDPYFQHLYSVRMDGTELRLLTPEDADHKWPHFISKLSPDDPHTEAQKRQFSRSGRYFVDNYSRPDVPPVFVLRTSDGRLVRKLESADISALHRGGYVCPEPFCVMAADGITRIYGNLYRPSTFDPHRSYPVIDANYPGPQSIRTGKTFVEANFGRSEAQSLAELGFIVVTIDGRGTPNRSKAFLDYSYGRLEKASDLEDHIAGIRELGARYPYIDLDRVGIDGVSGGGFAAAYALLKYPEFYKVGVSAEGNHDQRGYLAPWGETYHGSPRESDYLSCSTLPLAGNLKGKLFLMHGELDDNVSPALTMKLVDALITANKDFDLLIIPNANHAAFFKSPYFIRRKWDFFVRHLLGAEPPSGYLLRSSEGSSP</sequence>
<dbReference type="EMBL" id="JAEVLS010000004">
    <property type="protein sequence ID" value="MBM0106518.1"/>
    <property type="molecule type" value="Genomic_DNA"/>
</dbReference>
<dbReference type="InterPro" id="IPR029058">
    <property type="entry name" value="AB_hydrolase_fold"/>
</dbReference>
<dbReference type="InterPro" id="IPR002469">
    <property type="entry name" value="Peptidase_S9B_N"/>
</dbReference>
<reference evidence="4 5" key="1">
    <citation type="journal article" date="2021" name="Int. J. Syst. Evol. Microbiol.">
        <title>Steroidobacter gossypii sp. nov., isolated from soil of cotton cropping field.</title>
        <authorList>
            <person name="Huang R."/>
            <person name="Yang S."/>
            <person name="Zhen C."/>
            <person name="Liu W."/>
        </authorList>
    </citation>
    <scope>NUCLEOTIDE SEQUENCE [LARGE SCALE GENOMIC DNA]</scope>
    <source>
        <strain evidence="4 5">S1-65</strain>
    </source>
</reference>
<feature type="domain" description="Peptidase S9 prolyl oligopeptidase catalytic" evidence="2">
    <location>
        <begin position="587"/>
        <end position="782"/>
    </location>
</feature>
<dbReference type="InterPro" id="IPR001375">
    <property type="entry name" value="Peptidase_S9_cat"/>
</dbReference>
<keyword evidence="5" id="KW-1185">Reference proteome</keyword>
<dbReference type="Gene3D" id="2.140.10.30">
    <property type="entry name" value="Dipeptidylpeptidase IV, N-terminal domain"/>
    <property type="match status" value="1"/>
</dbReference>
<protein>
    <submittedName>
        <fullName evidence="4">DPP IV N-terminal domain-containing protein</fullName>
    </submittedName>
</protein>
<evidence type="ECO:0000313" key="4">
    <source>
        <dbReference type="EMBL" id="MBM0106518.1"/>
    </source>
</evidence>
<evidence type="ECO:0000256" key="1">
    <source>
        <dbReference type="SAM" id="MobiDB-lite"/>
    </source>
</evidence>
<dbReference type="Gene3D" id="3.40.50.1820">
    <property type="entry name" value="alpha/beta hydrolase"/>
    <property type="match status" value="1"/>
</dbReference>
<dbReference type="SUPFAM" id="SSF53474">
    <property type="entry name" value="alpha/beta-Hydrolases"/>
    <property type="match status" value="1"/>
</dbReference>
<organism evidence="4 5">
    <name type="scientific">Steroidobacter gossypii</name>
    <dbReference type="NCBI Taxonomy" id="2805490"/>
    <lineage>
        <taxon>Bacteria</taxon>
        <taxon>Pseudomonadati</taxon>
        <taxon>Pseudomonadota</taxon>
        <taxon>Gammaproteobacteria</taxon>
        <taxon>Steroidobacterales</taxon>
        <taxon>Steroidobacteraceae</taxon>
        <taxon>Steroidobacter</taxon>
    </lineage>
</organism>